<reference evidence="6 7" key="1">
    <citation type="submission" date="2017-09" db="EMBL/GenBank/DDBJ databases">
        <authorList>
            <consortium name="International Durum Wheat Genome Sequencing Consortium (IDWGSC)"/>
            <person name="Milanesi L."/>
        </authorList>
    </citation>
    <scope>NUCLEOTIDE SEQUENCE [LARGE SCALE GENOMIC DNA]</scope>
    <source>
        <strain evidence="7">cv. Svevo</strain>
    </source>
</reference>
<accession>A0A9R1AFU5</accession>
<proteinExistence type="inferred from homology"/>
<dbReference type="GO" id="GO:0006511">
    <property type="term" value="P:ubiquitin-dependent protein catabolic process"/>
    <property type="evidence" value="ECO:0007669"/>
    <property type="project" value="InterPro"/>
</dbReference>
<feature type="domain" description="SKP1 component POZ" evidence="5">
    <location>
        <begin position="9"/>
        <end position="69"/>
    </location>
</feature>
<evidence type="ECO:0000259" key="5">
    <source>
        <dbReference type="Pfam" id="PF03931"/>
    </source>
</evidence>
<dbReference type="Pfam" id="PF03931">
    <property type="entry name" value="Skp1_POZ"/>
    <property type="match status" value="1"/>
</dbReference>
<dbReference type="PIRSF" id="PIRSF028729">
    <property type="entry name" value="E3_ubiquit_lig_SCF_Skp"/>
    <property type="match status" value="1"/>
</dbReference>
<dbReference type="AlphaFoldDB" id="A0A9R1AFU5"/>
<dbReference type="InterPro" id="IPR016073">
    <property type="entry name" value="Skp1_comp_POZ"/>
</dbReference>
<dbReference type="SUPFAM" id="SSF54695">
    <property type="entry name" value="POZ domain"/>
    <property type="match status" value="1"/>
</dbReference>
<evidence type="ECO:0000256" key="1">
    <source>
        <dbReference type="ARBA" id="ARBA00004906"/>
    </source>
</evidence>
<evidence type="ECO:0000313" key="7">
    <source>
        <dbReference type="Proteomes" id="UP000324705"/>
    </source>
</evidence>
<dbReference type="Gramene" id="TRITD7Bv1G234420.1">
    <property type="protein sequence ID" value="TRITD7Bv1G234420.1"/>
    <property type="gene ID" value="TRITD7Bv1G234420"/>
</dbReference>
<evidence type="ECO:0000313" key="6">
    <source>
        <dbReference type="EMBL" id="VAI94422.1"/>
    </source>
</evidence>
<dbReference type="SMART" id="SM00512">
    <property type="entry name" value="Skp1"/>
    <property type="match status" value="1"/>
</dbReference>
<dbReference type="Gene3D" id="3.30.710.10">
    <property type="entry name" value="Potassium Channel Kv1.1, Chain A"/>
    <property type="match status" value="1"/>
</dbReference>
<dbReference type="InterPro" id="IPR011333">
    <property type="entry name" value="SKP1/BTB/POZ_sf"/>
</dbReference>
<organism evidence="6 7">
    <name type="scientific">Triticum turgidum subsp. durum</name>
    <name type="common">Durum wheat</name>
    <name type="synonym">Triticum durum</name>
    <dbReference type="NCBI Taxonomy" id="4567"/>
    <lineage>
        <taxon>Eukaryota</taxon>
        <taxon>Viridiplantae</taxon>
        <taxon>Streptophyta</taxon>
        <taxon>Embryophyta</taxon>
        <taxon>Tracheophyta</taxon>
        <taxon>Spermatophyta</taxon>
        <taxon>Magnoliopsida</taxon>
        <taxon>Liliopsida</taxon>
        <taxon>Poales</taxon>
        <taxon>Poaceae</taxon>
        <taxon>BOP clade</taxon>
        <taxon>Pooideae</taxon>
        <taxon>Triticodae</taxon>
        <taxon>Triticeae</taxon>
        <taxon>Triticinae</taxon>
        <taxon>Triticum</taxon>
    </lineage>
</organism>
<comment type="similarity">
    <text evidence="2 4">Belongs to the SKP1 family.</text>
</comment>
<comment type="function">
    <text evidence="4">Involved in ubiquitination and subsequent proteasomal degradation of target proteins. Together with CUL1, RBX1 and a F-box protein, it forms a SCF E3 ubiquitin ligase complex. The functional specificity of this complex depends on the type of F-box protein. In the SCF complex, it serves as an adapter that links the F-box protein to CUL1.</text>
</comment>
<sequence length="120" mass="13115">MAATEGKKKIIKLKSSDGKEFEVEQAVAMESQMIWHMIEDDYTDDGLLLRNVNSKILSKVIEYCNKHVQAKAADTSDFIGGARPLGATSAVPAAPAEDLKNWDANFVKVDTATIFDLALV</sequence>
<dbReference type="InterPro" id="IPR001232">
    <property type="entry name" value="SKP1-like"/>
</dbReference>
<dbReference type="Proteomes" id="UP000324705">
    <property type="component" value="Chromosome 7B"/>
</dbReference>
<name>A0A9R1AFU5_TRITD</name>
<protein>
    <recommendedName>
        <fullName evidence="4">SKP1-like protein</fullName>
    </recommendedName>
</protein>
<evidence type="ECO:0000256" key="4">
    <source>
        <dbReference type="PIRNR" id="PIRNR028729"/>
    </source>
</evidence>
<dbReference type="GO" id="GO:0016567">
    <property type="term" value="P:protein ubiquitination"/>
    <property type="evidence" value="ECO:0007669"/>
    <property type="project" value="UniProtKB-UniRule"/>
</dbReference>
<dbReference type="PANTHER" id="PTHR11165">
    <property type="entry name" value="SKP1"/>
    <property type="match status" value="1"/>
</dbReference>
<evidence type="ECO:0000256" key="3">
    <source>
        <dbReference type="ARBA" id="ARBA00022786"/>
    </source>
</evidence>
<keyword evidence="3 4" id="KW-0833">Ubl conjugation pathway</keyword>
<gene>
    <name evidence="6" type="ORF">TRITD_7Bv1G234420</name>
</gene>
<evidence type="ECO:0000256" key="2">
    <source>
        <dbReference type="ARBA" id="ARBA00009993"/>
    </source>
</evidence>
<dbReference type="GO" id="GO:0009867">
    <property type="term" value="P:jasmonic acid mediated signaling pathway"/>
    <property type="evidence" value="ECO:0007669"/>
    <property type="project" value="UniProtKB-ARBA"/>
</dbReference>
<dbReference type="InterPro" id="IPR016897">
    <property type="entry name" value="SKP1"/>
</dbReference>
<dbReference type="EMBL" id="LT934124">
    <property type="protein sequence ID" value="VAI94422.1"/>
    <property type="molecule type" value="Genomic_DNA"/>
</dbReference>
<keyword evidence="7" id="KW-1185">Reference proteome</keyword>
<comment type="subunit">
    <text evidence="4">Part of a SCF (SKP1-cullin-F-box) protein ligase complex.</text>
</comment>
<comment type="pathway">
    <text evidence="1 4">Protein modification; protein ubiquitination.</text>
</comment>